<sequence length="405" mass="46339">MTKSFYLLILILLIVSCQQVKKDYEEIDFVNNYKLKSELESSIKSDTVEPDFQSIATDFSLNGEHKIALEYWDLAFKPKLIEYTQTQFDSINNLYQVIDAEDFIIDKSKDNEIVIINESHHNASHRVFTESLLKKLFENGYTNLFLEALSNGKKKDTLLKSRKYPIVKSGYYTKNPQFGNLIRTALDIGYTIYPYETTGRVGGAQREIDQANNIFEIISENPNKKNLIHCGSGHALEGNVDFFGGLSLAGRLHKLTGIDPLTIDQVFYSEKSTIEKSNIYVNTFDFNKPSVLIDADSNPFSYENNERWIDIVIFHPMTKYINKRPNWLFENGNQNTKINISDLEIEFPIFVLAYKNGEDINTAVPIDIVEVKTKANNCHLALKKGIYTIVATNGKKSIKFEKEAK</sequence>
<keyword evidence="2" id="KW-1185">Reference proteome</keyword>
<accession>A0ABV5F3B9</accession>
<dbReference type="RefSeq" id="WP_382383291.1">
    <property type="nucleotide sequence ID" value="NZ_JBHMEZ010000012.1"/>
</dbReference>
<protein>
    <recommendedName>
        <fullName evidence="3">Polysaccharide deacetylase</fullName>
    </recommendedName>
</protein>
<organism evidence="1 2">
    <name type="scientific">Formosa undariae</name>
    <dbReference type="NCBI Taxonomy" id="1325436"/>
    <lineage>
        <taxon>Bacteria</taxon>
        <taxon>Pseudomonadati</taxon>
        <taxon>Bacteroidota</taxon>
        <taxon>Flavobacteriia</taxon>
        <taxon>Flavobacteriales</taxon>
        <taxon>Flavobacteriaceae</taxon>
        <taxon>Formosa</taxon>
    </lineage>
</organism>
<evidence type="ECO:0008006" key="3">
    <source>
        <dbReference type="Google" id="ProtNLM"/>
    </source>
</evidence>
<reference evidence="1 2" key="1">
    <citation type="submission" date="2024-09" db="EMBL/GenBank/DDBJ databases">
        <authorList>
            <person name="Sun Q."/>
            <person name="Mori K."/>
        </authorList>
    </citation>
    <scope>NUCLEOTIDE SEQUENCE [LARGE SCALE GENOMIC DNA]</scope>
    <source>
        <strain evidence="1 2">CECT 8286</strain>
    </source>
</reference>
<dbReference type="Proteomes" id="UP001589605">
    <property type="component" value="Unassembled WGS sequence"/>
</dbReference>
<comment type="caution">
    <text evidence="1">The sequence shown here is derived from an EMBL/GenBank/DDBJ whole genome shotgun (WGS) entry which is preliminary data.</text>
</comment>
<evidence type="ECO:0000313" key="1">
    <source>
        <dbReference type="EMBL" id="MFB9053936.1"/>
    </source>
</evidence>
<evidence type="ECO:0000313" key="2">
    <source>
        <dbReference type="Proteomes" id="UP001589605"/>
    </source>
</evidence>
<name>A0ABV5F3B9_9FLAO</name>
<dbReference type="EMBL" id="JBHMEZ010000012">
    <property type="protein sequence ID" value="MFB9053936.1"/>
    <property type="molecule type" value="Genomic_DNA"/>
</dbReference>
<dbReference type="PROSITE" id="PS51257">
    <property type="entry name" value="PROKAR_LIPOPROTEIN"/>
    <property type="match status" value="1"/>
</dbReference>
<gene>
    <name evidence="1" type="ORF">ACFFVB_12690</name>
</gene>
<proteinExistence type="predicted"/>